<dbReference type="InterPro" id="IPR051325">
    <property type="entry name" value="Nudix_hydrolase_domain"/>
</dbReference>
<dbReference type="PANTHER" id="PTHR21340:SF0">
    <property type="entry name" value="BIS(5'-NUCLEOSYL)-TETRAPHOSPHATASE [ASYMMETRICAL]"/>
    <property type="match status" value="1"/>
</dbReference>
<comment type="caution">
    <text evidence="3">The sequence shown here is derived from an EMBL/GenBank/DDBJ whole genome shotgun (WGS) entry which is preliminary data.</text>
</comment>
<dbReference type="SUPFAM" id="SSF55811">
    <property type="entry name" value="Nudix"/>
    <property type="match status" value="1"/>
</dbReference>
<reference evidence="3" key="2">
    <citation type="journal article" date="2014" name="ISME J.">
        <title>Microbial stratification in low pH oxic and suboxic macroscopic growths along an acid mine drainage.</title>
        <authorList>
            <person name="Mendez-Garcia C."/>
            <person name="Mesa V."/>
            <person name="Sprenger R.R."/>
            <person name="Richter M."/>
            <person name="Diez M.S."/>
            <person name="Solano J."/>
            <person name="Bargiela R."/>
            <person name="Golyshina O.V."/>
            <person name="Manteca A."/>
            <person name="Ramos J.L."/>
            <person name="Gallego J.R."/>
            <person name="Llorente I."/>
            <person name="Martins Dos Santos V.A."/>
            <person name="Jensen O.N."/>
            <person name="Pelaez A.I."/>
            <person name="Sanchez J."/>
            <person name="Ferrer M."/>
        </authorList>
    </citation>
    <scope>NUCLEOTIDE SEQUENCE</scope>
</reference>
<dbReference type="GO" id="GO:0006167">
    <property type="term" value="P:AMP biosynthetic process"/>
    <property type="evidence" value="ECO:0007669"/>
    <property type="project" value="TreeGrafter"/>
</dbReference>
<dbReference type="Pfam" id="PF00293">
    <property type="entry name" value="NUDIX"/>
    <property type="match status" value="1"/>
</dbReference>
<dbReference type="PROSITE" id="PS00893">
    <property type="entry name" value="NUDIX_BOX"/>
    <property type="match status" value="1"/>
</dbReference>
<dbReference type="InterPro" id="IPR015797">
    <property type="entry name" value="NUDIX_hydrolase-like_dom_sf"/>
</dbReference>
<keyword evidence="1 3" id="KW-0378">Hydrolase</keyword>
<dbReference type="InterPro" id="IPR000086">
    <property type="entry name" value="NUDIX_hydrolase_dom"/>
</dbReference>
<dbReference type="GO" id="GO:0004081">
    <property type="term" value="F:bis(5'-nucleosyl)-tetraphosphatase (asymmetrical) activity"/>
    <property type="evidence" value="ECO:0007669"/>
    <property type="project" value="TreeGrafter"/>
</dbReference>
<evidence type="ECO:0000256" key="1">
    <source>
        <dbReference type="ARBA" id="ARBA00022801"/>
    </source>
</evidence>
<evidence type="ECO:0000259" key="2">
    <source>
        <dbReference type="PROSITE" id="PS51462"/>
    </source>
</evidence>
<dbReference type="Gene3D" id="3.90.79.10">
    <property type="entry name" value="Nucleoside Triphosphate Pyrophosphohydrolase"/>
    <property type="match status" value="1"/>
</dbReference>
<accession>T0ZHX0</accession>
<dbReference type="PROSITE" id="PS51462">
    <property type="entry name" value="NUDIX"/>
    <property type="match status" value="1"/>
</dbReference>
<protein>
    <submittedName>
        <fullName evidence="3">NUDIX hydrolase, core domain protein</fullName>
    </submittedName>
</protein>
<dbReference type="EMBL" id="AUZZ01005923">
    <property type="protein sequence ID" value="EQD47896.1"/>
    <property type="molecule type" value="Genomic_DNA"/>
</dbReference>
<reference evidence="3" key="1">
    <citation type="submission" date="2013-08" db="EMBL/GenBank/DDBJ databases">
        <authorList>
            <person name="Mendez C."/>
            <person name="Richter M."/>
            <person name="Ferrer M."/>
            <person name="Sanchez J."/>
        </authorList>
    </citation>
    <scope>NUCLEOTIDE SEQUENCE</scope>
</reference>
<evidence type="ECO:0000313" key="3">
    <source>
        <dbReference type="EMBL" id="EQD47896.1"/>
    </source>
</evidence>
<organism evidence="3">
    <name type="scientific">mine drainage metagenome</name>
    <dbReference type="NCBI Taxonomy" id="410659"/>
    <lineage>
        <taxon>unclassified sequences</taxon>
        <taxon>metagenomes</taxon>
        <taxon>ecological metagenomes</taxon>
    </lineage>
</organism>
<name>T0ZHX0_9ZZZZ</name>
<feature type="domain" description="Nudix hydrolase" evidence="2">
    <location>
        <begin position="7"/>
        <end position="158"/>
    </location>
</feature>
<dbReference type="AlphaFoldDB" id="T0ZHX0"/>
<proteinExistence type="predicted"/>
<dbReference type="PANTHER" id="PTHR21340">
    <property type="entry name" value="DIADENOSINE 5,5-P1,P4-TETRAPHOSPHATE PYROPHOSPHOHYDROLASE MUTT"/>
    <property type="match status" value="1"/>
</dbReference>
<sequence>MANSNVKKELSCGAILYTLHNGSVKILLLEQDNAHYNRTGEEAKKRVIDIGPSGHINSSEKEEDAARREIYEETGLDGLSFDKGFRYDMKYEFDAEYDGKEVHIVKTRRYWCARIPDSLVDKIHISAEHKRYWMADINDAMSMEYIEDSKKELLQHFYAHISKDVKRR</sequence>
<dbReference type="InterPro" id="IPR020084">
    <property type="entry name" value="NUDIX_hydrolase_CS"/>
</dbReference>
<gene>
    <name evidence="3" type="ORF">B2A_08238</name>
</gene>
<dbReference type="GO" id="GO:0006754">
    <property type="term" value="P:ATP biosynthetic process"/>
    <property type="evidence" value="ECO:0007669"/>
    <property type="project" value="TreeGrafter"/>
</dbReference>